<gene>
    <name evidence="3" type="ORF">DM484_27080</name>
</gene>
<protein>
    <submittedName>
        <fullName evidence="3">2-hydroxypropyl-CoM dehydrogenase</fullName>
    </submittedName>
</protein>
<dbReference type="Pfam" id="PF13561">
    <property type="entry name" value="adh_short_C2"/>
    <property type="match status" value="1"/>
</dbReference>
<evidence type="ECO:0000259" key="2">
    <source>
        <dbReference type="SMART" id="SM00822"/>
    </source>
</evidence>
<dbReference type="InterPro" id="IPR002347">
    <property type="entry name" value="SDR_fam"/>
</dbReference>
<accession>A0A2W4QGM0</accession>
<evidence type="ECO:0000256" key="1">
    <source>
        <dbReference type="ARBA" id="ARBA00006484"/>
    </source>
</evidence>
<sequence length="254" mass="26275">MAGRLTDKNTIITGGGAGIGLAIARLFGLEGASVSILDRDEARCKQAEAGLRQEGIDVVAYCVDVADAPSVAKAFKQIVAHYANIIHVLVNNAGIAEFAGVEEATLAAWERIMAVNVTGTFLCSQAALPYMKSAGGSIINMASIAGQIGIPKMPAYCASKAAVIGLTRQMAVDYTGLGIRVNCLCPGRIAGTELDRWIMAGDSDQATQAKMAKYPIGRFGQPEEIAQAALFLASGESSFVSGAALCIDGGMTAL</sequence>
<dbReference type="SMART" id="SM00822">
    <property type="entry name" value="PKS_KR"/>
    <property type="match status" value="1"/>
</dbReference>
<dbReference type="PROSITE" id="PS00061">
    <property type="entry name" value="ADH_SHORT"/>
    <property type="match status" value="1"/>
</dbReference>
<organism evidence="3 4">
    <name type="scientific">Candidatus Methylumidiphilus alinenensis</name>
    <dbReference type="NCBI Taxonomy" id="2202197"/>
    <lineage>
        <taxon>Bacteria</taxon>
        <taxon>Pseudomonadati</taxon>
        <taxon>Pseudomonadota</taxon>
        <taxon>Gammaproteobacteria</taxon>
        <taxon>Methylococcales</taxon>
        <taxon>Candidatus Methylumidiphilus</taxon>
    </lineage>
</organism>
<comment type="similarity">
    <text evidence="1">Belongs to the short-chain dehydrogenases/reductases (SDR) family.</text>
</comment>
<feature type="domain" description="Ketoreductase" evidence="2">
    <location>
        <begin position="8"/>
        <end position="192"/>
    </location>
</feature>
<proteinExistence type="inferred from homology"/>
<dbReference type="AlphaFoldDB" id="A0A2W4QGM0"/>
<dbReference type="PANTHER" id="PTHR42760">
    <property type="entry name" value="SHORT-CHAIN DEHYDROGENASES/REDUCTASES FAMILY MEMBER"/>
    <property type="match status" value="1"/>
</dbReference>
<dbReference type="InterPro" id="IPR057326">
    <property type="entry name" value="KR_dom"/>
</dbReference>
<dbReference type="InterPro" id="IPR020904">
    <property type="entry name" value="Sc_DH/Rdtase_CS"/>
</dbReference>
<dbReference type="NCBIfam" id="NF005559">
    <property type="entry name" value="PRK07231.1"/>
    <property type="match status" value="1"/>
</dbReference>
<evidence type="ECO:0000313" key="4">
    <source>
        <dbReference type="Proteomes" id="UP000249396"/>
    </source>
</evidence>
<dbReference type="CDD" id="cd05233">
    <property type="entry name" value="SDR_c"/>
    <property type="match status" value="1"/>
</dbReference>
<dbReference type="InterPro" id="IPR036291">
    <property type="entry name" value="NAD(P)-bd_dom_sf"/>
</dbReference>
<dbReference type="NCBIfam" id="NF009466">
    <property type="entry name" value="PRK12826.1-2"/>
    <property type="match status" value="1"/>
</dbReference>
<dbReference type="FunFam" id="3.40.50.720:FF:000084">
    <property type="entry name" value="Short-chain dehydrogenase reductase"/>
    <property type="match status" value="1"/>
</dbReference>
<comment type="caution">
    <text evidence="3">The sequence shown here is derived from an EMBL/GenBank/DDBJ whole genome shotgun (WGS) entry which is preliminary data.</text>
</comment>
<dbReference type="Proteomes" id="UP000249396">
    <property type="component" value="Unassembled WGS sequence"/>
</dbReference>
<name>A0A2W4QGM0_9GAMM</name>
<evidence type="ECO:0000313" key="3">
    <source>
        <dbReference type="EMBL" id="PZN71153.1"/>
    </source>
</evidence>
<dbReference type="PRINTS" id="PR00081">
    <property type="entry name" value="GDHRDH"/>
</dbReference>
<dbReference type="SUPFAM" id="SSF51735">
    <property type="entry name" value="NAD(P)-binding Rossmann-fold domains"/>
    <property type="match status" value="1"/>
</dbReference>
<dbReference type="Gene3D" id="3.40.50.720">
    <property type="entry name" value="NAD(P)-binding Rossmann-like Domain"/>
    <property type="match status" value="1"/>
</dbReference>
<dbReference type="EMBL" id="QJPH01000533">
    <property type="protein sequence ID" value="PZN71153.1"/>
    <property type="molecule type" value="Genomic_DNA"/>
</dbReference>
<dbReference type="PRINTS" id="PR00080">
    <property type="entry name" value="SDRFAMILY"/>
</dbReference>
<reference evidence="3 4" key="1">
    <citation type="journal article" date="2018" name="Aquat. Microb. Ecol.">
        <title>Gammaproteobacterial methanotrophs dominate.</title>
        <authorList>
            <person name="Rissanen A.J."/>
            <person name="Saarenheimo J."/>
            <person name="Tiirola M."/>
            <person name="Peura S."/>
            <person name="Aalto S.L."/>
            <person name="Karvinen A."/>
            <person name="Nykanen H."/>
        </authorList>
    </citation>
    <scope>NUCLEOTIDE SEQUENCE [LARGE SCALE GENOMIC DNA]</scope>
    <source>
        <strain evidence="3">AMbin10</strain>
    </source>
</reference>
<dbReference type="GO" id="GO:0016616">
    <property type="term" value="F:oxidoreductase activity, acting on the CH-OH group of donors, NAD or NADP as acceptor"/>
    <property type="evidence" value="ECO:0007669"/>
    <property type="project" value="TreeGrafter"/>
</dbReference>